<keyword evidence="2" id="KW-1185">Reference proteome</keyword>
<evidence type="ECO:0000313" key="1">
    <source>
        <dbReference type="EMBL" id="RZU50700.1"/>
    </source>
</evidence>
<protein>
    <submittedName>
        <fullName evidence="1">Peptidase inhibitor family I36</fullName>
    </submittedName>
</protein>
<accession>A0A4Q7ZIL7</accession>
<dbReference type="AlphaFoldDB" id="A0A4Q7ZIL7"/>
<gene>
    <name evidence="1" type="ORF">EV385_2480</name>
</gene>
<comment type="caution">
    <text evidence="1">The sequence shown here is derived from an EMBL/GenBank/DDBJ whole genome shotgun (WGS) entry which is preliminary data.</text>
</comment>
<dbReference type="Proteomes" id="UP000292564">
    <property type="component" value="Unassembled WGS sequence"/>
</dbReference>
<name>A0A4Q7ZIL7_9ACTN</name>
<dbReference type="EMBL" id="SHKY01000001">
    <property type="protein sequence ID" value="RZU50700.1"/>
    <property type="molecule type" value="Genomic_DNA"/>
</dbReference>
<dbReference type="Pfam" id="PF03995">
    <property type="entry name" value="Inhibitor_I36"/>
    <property type="match status" value="1"/>
</dbReference>
<evidence type="ECO:0000313" key="2">
    <source>
        <dbReference type="Proteomes" id="UP000292564"/>
    </source>
</evidence>
<organism evidence="1 2">
    <name type="scientific">Krasilnikovia cinnamomea</name>
    <dbReference type="NCBI Taxonomy" id="349313"/>
    <lineage>
        <taxon>Bacteria</taxon>
        <taxon>Bacillati</taxon>
        <taxon>Actinomycetota</taxon>
        <taxon>Actinomycetes</taxon>
        <taxon>Micromonosporales</taxon>
        <taxon>Micromonosporaceae</taxon>
        <taxon>Krasilnikovia</taxon>
    </lineage>
</organism>
<sequence>MLVGCPADTVCLYNDKDFNGPVFMVAAGDSFPTLHAFACPGCDSPKHGAGDGNFGDQMSAWVNNTSWTYCWYYDIDYRSYVGTMPAGQAVAWVGKRAQDEASSIRPC</sequence>
<proteinExistence type="predicted"/>
<reference evidence="1 2" key="1">
    <citation type="submission" date="2019-02" db="EMBL/GenBank/DDBJ databases">
        <title>Sequencing the genomes of 1000 actinobacteria strains.</title>
        <authorList>
            <person name="Klenk H.-P."/>
        </authorList>
    </citation>
    <scope>NUCLEOTIDE SEQUENCE [LARGE SCALE GENOMIC DNA]</scope>
    <source>
        <strain evidence="1 2">DSM 45162</strain>
    </source>
</reference>
<dbReference type="Gene3D" id="2.60.20.10">
    <property type="entry name" value="Crystallins"/>
    <property type="match status" value="1"/>
</dbReference>